<dbReference type="GO" id="GO:0008270">
    <property type="term" value="F:zinc ion binding"/>
    <property type="evidence" value="ECO:0007669"/>
    <property type="project" value="UniProtKB-KW"/>
</dbReference>
<dbReference type="GO" id="GO:0000785">
    <property type="term" value="C:chromatin"/>
    <property type="evidence" value="ECO:0007669"/>
    <property type="project" value="TreeGrafter"/>
</dbReference>
<organism evidence="10 11">
    <name type="scientific">Oleoguttula mirabilis</name>
    <dbReference type="NCBI Taxonomy" id="1507867"/>
    <lineage>
        <taxon>Eukaryota</taxon>
        <taxon>Fungi</taxon>
        <taxon>Dikarya</taxon>
        <taxon>Ascomycota</taxon>
        <taxon>Pezizomycotina</taxon>
        <taxon>Dothideomycetes</taxon>
        <taxon>Dothideomycetidae</taxon>
        <taxon>Mycosphaerellales</taxon>
        <taxon>Teratosphaeriaceae</taxon>
        <taxon>Oleoguttula</taxon>
    </lineage>
</organism>
<evidence type="ECO:0000256" key="8">
    <source>
        <dbReference type="SAM" id="MobiDB-lite"/>
    </source>
</evidence>
<dbReference type="InterPro" id="IPR007219">
    <property type="entry name" value="XnlR_reg_dom"/>
</dbReference>
<sequence>MTTESAESTEAPPSDARPDDEATNAEGDEDAAYEVDDELADTKPRKKRKIIKDSDKKYHCPQGDCGKAYSRAEHLYRHQLNRKAHIASHVRIVQHGLTSAPDTPKQIYRCDFPGCDRNFVRADLCARHKGRHTAKGSHLQRKDAFLHSQKPATSGSRSGSPNALTPNNASPVQSNHAVQSVSFSDASMSAPGPPQAYATTSDRYHYHAPTDPTPVKPDPEVPGPPLDPQLSVGGPYGAFPYTANGGLPVHPPTMLPPTSPSLNRRFSYDGPFTRPAPQTPGFNHQQTVTLTSMQPPPISSPTFVGSVFAQHSYPSPTASSQNFRSPTIFSTLPSLPPFGLPQGYGPHGYARSGSILSPPTFSSGDQHPMPNSRTNSIADFNVIDQMTAGYAMPVFGINGFNRSPTSVMDDSFLNSLFDVNELEAMGPSPPDPEPLHNPQIFALPLPKLEPDGTPNETSLPPGTWNSPPVVPATNGLDINIRESNISERKKRRLADLVNGWCEIEQNPGRRSKGDILMGDSSDPHHVMSLHMLKTYITSYWVHIHQQMPIFHRPTFNPETCPDLLLMAMMCLGATCLERTHGYELTQDSAELSFFVAYHIRWEVFKDAEFRPTAKLWTFQTMLLLELFEKMYSTKTLHERAHIHHATTLTVMRRGSSLIGRSATDSPQSGEDPTRTPPGPDGTINTSGQNTPDAFWNRWITAEATRRIAFAAFIIDSTHATLFGHTAVMSPHELRLPLPCDEALWSATSSAEVQRVEASLAANGFKPTTFLDGLKRTLNGQKVRTNTFGRVILINGLLNVSWHMNQRDLQVSSLGASNMLGNQIKWRSPLTRAFDHWRRDFDESLSKNEHWLQVCNPKATDRSSIDHRDNVFESRTCLHTLAHMAMHVDIIDCQVFAGADRVLGRIVTDTDRAAVQRRMREQWAPSARARDATFYALRFLCEVLIPESELSSKRLHPHQPPTFTYSARDDCLLNRPWVLFFAISIVWSYGYALDGPIRPSNYTLTTRELQIFDMQRYLIRMGGVASPDDLEKLKDRNSCLGLLLLLRESFRQPRWELLHDANDVLGSCIELLLPGHSELAAKHSQGA</sequence>
<comment type="subcellular location">
    <subcellularLocation>
        <location evidence="1">Nucleus</location>
    </subcellularLocation>
</comment>
<evidence type="ECO:0000256" key="6">
    <source>
        <dbReference type="ARBA" id="ARBA00023242"/>
    </source>
</evidence>
<dbReference type="PROSITE" id="PS50157">
    <property type="entry name" value="ZINC_FINGER_C2H2_2"/>
    <property type="match status" value="2"/>
</dbReference>
<reference evidence="10 11" key="1">
    <citation type="submission" date="2021-11" db="EMBL/GenBank/DDBJ databases">
        <title>Black yeast isolated from Biological Soil Crust.</title>
        <authorList>
            <person name="Kurbessoian T."/>
        </authorList>
    </citation>
    <scope>NUCLEOTIDE SEQUENCE [LARGE SCALE GENOMIC DNA]</scope>
    <source>
        <strain evidence="10 11">CCFEE 5522</strain>
    </source>
</reference>
<feature type="region of interest" description="Disordered" evidence="8">
    <location>
        <begin position="131"/>
        <end position="222"/>
    </location>
</feature>
<dbReference type="PANTHER" id="PTHR40626">
    <property type="entry name" value="MIP31509P"/>
    <property type="match status" value="1"/>
</dbReference>
<feature type="region of interest" description="Disordered" evidence="8">
    <location>
        <begin position="1"/>
        <end position="56"/>
    </location>
</feature>
<dbReference type="GO" id="GO:0000981">
    <property type="term" value="F:DNA-binding transcription factor activity, RNA polymerase II-specific"/>
    <property type="evidence" value="ECO:0007669"/>
    <property type="project" value="InterPro"/>
</dbReference>
<feature type="compositionally biased region" description="Acidic residues" evidence="8">
    <location>
        <begin position="21"/>
        <end position="39"/>
    </location>
</feature>
<comment type="caution">
    <text evidence="10">The sequence shown here is derived from an EMBL/GenBank/DDBJ whole genome shotgun (WGS) entry which is preliminary data.</text>
</comment>
<proteinExistence type="predicted"/>
<evidence type="ECO:0000256" key="5">
    <source>
        <dbReference type="ARBA" id="ARBA00022833"/>
    </source>
</evidence>
<keyword evidence="4 7" id="KW-0863">Zinc-finger</keyword>
<evidence type="ECO:0000313" key="11">
    <source>
        <dbReference type="Proteomes" id="UP001324427"/>
    </source>
</evidence>
<keyword evidence="11" id="KW-1185">Reference proteome</keyword>
<feature type="compositionally biased region" description="Pro residues" evidence="8">
    <location>
        <begin position="211"/>
        <end position="222"/>
    </location>
</feature>
<dbReference type="Pfam" id="PF04082">
    <property type="entry name" value="Fungal_trans"/>
    <property type="match status" value="1"/>
</dbReference>
<name>A0AAV9JG56_9PEZI</name>
<feature type="domain" description="C2H2-type" evidence="9">
    <location>
        <begin position="58"/>
        <end position="90"/>
    </location>
</feature>
<evidence type="ECO:0000256" key="7">
    <source>
        <dbReference type="PROSITE-ProRule" id="PRU00042"/>
    </source>
</evidence>
<feature type="region of interest" description="Disordered" evidence="8">
    <location>
        <begin position="423"/>
        <end position="470"/>
    </location>
</feature>
<feature type="domain" description="C2H2-type" evidence="9">
    <location>
        <begin position="108"/>
        <end position="137"/>
    </location>
</feature>
<evidence type="ECO:0000259" key="9">
    <source>
        <dbReference type="PROSITE" id="PS50157"/>
    </source>
</evidence>
<evidence type="ECO:0000256" key="3">
    <source>
        <dbReference type="ARBA" id="ARBA00022737"/>
    </source>
</evidence>
<feature type="compositionally biased region" description="Polar residues" evidence="8">
    <location>
        <begin position="150"/>
        <end position="187"/>
    </location>
</feature>
<keyword evidence="5" id="KW-0862">Zinc</keyword>
<feature type="region of interest" description="Disordered" evidence="8">
    <location>
        <begin position="659"/>
        <end position="690"/>
    </location>
</feature>
<dbReference type="PANTHER" id="PTHR40626:SF11">
    <property type="entry name" value="ZINC FINGER PROTEIN YPR022C"/>
    <property type="match status" value="1"/>
</dbReference>
<dbReference type="Proteomes" id="UP001324427">
    <property type="component" value="Unassembled WGS sequence"/>
</dbReference>
<gene>
    <name evidence="10" type="ORF">LTR36_004514</name>
</gene>
<dbReference type="CDD" id="cd12148">
    <property type="entry name" value="fungal_TF_MHR"/>
    <property type="match status" value="1"/>
</dbReference>
<dbReference type="GO" id="GO:0005634">
    <property type="term" value="C:nucleus"/>
    <property type="evidence" value="ECO:0007669"/>
    <property type="project" value="UniProtKB-SubCell"/>
</dbReference>
<keyword evidence="2" id="KW-0479">Metal-binding</keyword>
<dbReference type="AlphaFoldDB" id="A0AAV9JG56"/>
<dbReference type="PROSITE" id="PS00028">
    <property type="entry name" value="ZINC_FINGER_C2H2_1"/>
    <property type="match status" value="1"/>
</dbReference>
<dbReference type="GO" id="GO:0000978">
    <property type="term" value="F:RNA polymerase II cis-regulatory region sequence-specific DNA binding"/>
    <property type="evidence" value="ECO:0007669"/>
    <property type="project" value="InterPro"/>
</dbReference>
<dbReference type="EMBL" id="JAVFHQ010000027">
    <property type="protein sequence ID" value="KAK4544016.1"/>
    <property type="molecule type" value="Genomic_DNA"/>
</dbReference>
<keyword evidence="6" id="KW-0539">Nucleus</keyword>
<dbReference type="GO" id="GO:0006351">
    <property type="term" value="P:DNA-templated transcription"/>
    <property type="evidence" value="ECO:0007669"/>
    <property type="project" value="InterPro"/>
</dbReference>
<evidence type="ECO:0000256" key="4">
    <source>
        <dbReference type="ARBA" id="ARBA00022771"/>
    </source>
</evidence>
<dbReference type="SMART" id="SM00355">
    <property type="entry name" value="ZnF_C2H2"/>
    <property type="match status" value="2"/>
</dbReference>
<evidence type="ECO:0000313" key="10">
    <source>
        <dbReference type="EMBL" id="KAK4544016.1"/>
    </source>
</evidence>
<feature type="compositionally biased region" description="Polar residues" evidence="8">
    <location>
        <begin position="454"/>
        <end position="466"/>
    </location>
</feature>
<dbReference type="InterPro" id="IPR013087">
    <property type="entry name" value="Znf_C2H2_type"/>
</dbReference>
<evidence type="ECO:0000256" key="1">
    <source>
        <dbReference type="ARBA" id="ARBA00004123"/>
    </source>
</evidence>
<accession>A0AAV9JG56</accession>
<protein>
    <recommendedName>
        <fullName evidence="9">C2H2-type domain-containing protein</fullName>
    </recommendedName>
</protein>
<keyword evidence="3" id="KW-0677">Repeat</keyword>
<dbReference type="Gene3D" id="3.30.160.60">
    <property type="entry name" value="Classic Zinc Finger"/>
    <property type="match status" value="1"/>
</dbReference>
<evidence type="ECO:0000256" key="2">
    <source>
        <dbReference type="ARBA" id="ARBA00022723"/>
    </source>
</evidence>
<dbReference type="InterPro" id="IPR051059">
    <property type="entry name" value="VerF-like"/>
</dbReference>